<sequence length="196" mass="22303">MNRVIADAQFLCVVVPAHQLMMKKLANKHKTGQTTPDRNDRENICRNCRQSSDEDNEPGLKKRRTQSTSKSQSSKKAVQRNESEKQVALVKLDAVKRRRMASLEVKNNKVKSIPIQRCDQIDAAVDINESDGQKLDNETDDNLMDLQYDQIELGSQSQSTLQKGAKKRMIVCDEASHVEVMSQLMAQIYWKLIFPA</sequence>
<dbReference type="EMBL" id="CM056741">
    <property type="protein sequence ID" value="KAJ8685884.1"/>
    <property type="molecule type" value="Genomic_DNA"/>
</dbReference>
<evidence type="ECO:0000313" key="1">
    <source>
        <dbReference type="EMBL" id="KAJ8685884.1"/>
    </source>
</evidence>
<dbReference type="Proteomes" id="UP001239111">
    <property type="component" value="Chromosome 1"/>
</dbReference>
<organism evidence="1 2">
    <name type="scientific">Eretmocerus hayati</name>
    <dbReference type="NCBI Taxonomy" id="131215"/>
    <lineage>
        <taxon>Eukaryota</taxon>
        <taxon>Metazoa</taxon>
        <taxon>Ecdysozoa</taxon>
        <taxon>Arthropoda</taxon>
        <taxon>Hexapoda</taxon>
        <taxon>Insecta</taxon>
        <taxon>Pterygota</taxon>
        <taxon>Neoptera</taxon>
        <taxon>Endopterygota</taxon>
        <taxon>Hymenoptera</taxon>
        <taxon>Apocrita</taxon>
        <taxon>Proctotrupomorpha</taxon>
        <taxon>Chalcidoidea</taxon>
        <taxon>Aphelinidae</taxon>
        <taxon>Aphelininae</taxon>
        <taxon>Eretmocerus</taxon>
    </lineage>
</organism>
<keyword evidence="2" id="KW-1185">Reference proteome</keyword>
<accession>A0ACC2PQK7</accession>
<evidence type="ECO:0000313" key="2">
    <source>
        <dbReference type="Proteomes" id="UP001239111"/>
    </source>
</evidence>
<comment type="caution">
    <text evidence="1">The sequence shown here is derived from an EMBL/GenBank/DDBJ whole genome shotgun (WGS) entry which is preliminary data.</text>
</comment>
<gene>
    <name evidence="1" type="ORF">QAD02_021677</name>
</gene>
<reference evidence="1" key="1">
    <citation type="submission" date="2023-04" db="EMBL/GenBank/DDBJ databases">
        <title>A chromosome-level genome assembly of the parasitoid wasp Eretmocerus hayati.</title>
        <authorList>
            <person name="Zhong Y."/>
            <person name="Liu S."/>
            <person name="Liu Y."/>
        </authorList>
    </citation>
    <scope>NUCLEOTIDE SEQUENCE</scope>
    <source>
        <strain evidence="1">ZJU_SS_LIU_2023</strain>
    </source>
</reference>
<protein>
    <submittedName>
        <fullName evidence="1">Uncharacterized protein</fullName>
    </submittedName>
</protein>
<proteinExistence type="predicted"/>
<name>A0ACC2PQK7_9HYME</name>